<dbReference type="InterPro" id="IPR050739">
    <property type="entry name" value="MFP"/>
</dbReference>
<evidence type="ECO:0000313" key="3">
    <source>
        <dbReference type="EMBL" id="EEZ29150.1"/>
    </source>
</evidence>
<dbReference type="HOGENOM" id="CLU_018816_15_1_5"/>
<dbReference type="Gene3D" id="2.40.30.170">
    <property type="match status" value="1"/>
</dbReference>
<sequence length="353" mass="37957">MFEEMSVSKKYIRGGFAILIGLLGVFIILWAWQLPPFKHSVETTDNAYVRGQVTVMSPQVSGYITKVNVTDYEQVKKGDLLFEIDSRSYQQKLDQALAALDSKKAALANSEQSQRSAEATIKAREAQISGAKAALEVAKANTVRVDALLPRGVTTQSSADTAHGNMLQAQAAVDQAEAALAVAKEDLRTIIVAREGLNADLHNAEAAVALARIDLQNTKILAPRDGKLGEVGVRLGQYVTAGTQLVSLVPAVKWIMANFKETQLYGMKVGQPVTLTVDALRHAELKGHIEAFSPATGSEFSVIKSDNATGNFTKITQRLSVRISIDEGQPDAELLAPGMSVVVRVDTASTPDK</sequence>
<reference evidence="3" key="1">
    <citation type="submission" date="2009-01" db="EMBL/GenBank/DDBJ databases">
        <title>The Genome Sequence of Brucella pinnipedialis M292/94/1.</title>
        <authorList>
            <consortium name="The Broad Institute Genome Sequencing Platform"/>
            <person name="Ward D."/>
            <person name="Young S.K."/>
            <person name="Kodira C.D."/>
            <person name="Zeng Q."/>
            <person name="Koehrsen M."/>
            <person name="Alvarado L."/>
            <person name="Berlin A."/>
            <person name="Borenstein D."/>
            <person name="Chen Z."/>
            <person name="Engels R."/>
            <person name="Freedman E."/>
            <person name="Gellesch M."/>
            <person name="Goldberg J."/>
            <person name="Griggs A."/>
            <person name="Gujja S."/>
            <person name="Heiman D."/>
            <person name="Hepburn T."/>
            <person name="Howarth C."/>
            <person name="Jen D."/>
            <person name="Larson L."/>
            <person name="Lewis B."/>
            <person name="Mehta T."/>
            <person name="Park D."/>
            <person name="Pearson M."/>
            <person name="Roberts A."/>
            <person name="Saif S."/>
            <person name="Shea T."/>
            <person name="Shenoy N."/>
            <person name="Sisk P."/>
            <person name="Stolte C."/>
            <person name="Sykes S."/>
            <person name="Walk T."/>
            <person name="White J."/>
            <person name="Yandava C."/>
            <person name="Whatmore A.M."/>
            <person name="Perrett L.L."/>
            <person name="O'Callaghan D."/>
            <person name="Nusbaum C."/>
            <person name="Galagan J."/>
            <person name="Birren B."/>
        </authorList>
    </citation>
    <scope>NUCLEOTIDE SEQUENCE [LARGE SCALE GENOMIC DNA]</scope>
    <source>
        <strain evidence="3">M292/94/1</strain>
    </source>
</reference>
<dbReference type="GO" id="GO:0055085">
    <property type="term" value="P:transmembrane transport"/>
    <property type="evidence" value="ECO:0007669"/>
    <property type="project" value="InterPro"/>
</dbReference>
<dbReference type="AlphaFoldDB" id="A0A0E1WWF4"/>
<evidence type="ECO:0000256" key="1">
    <source>
        <dbReference type="SAM" id="Phobius"/>
    </source>
</evidence>
<accession>A0A0E1WWF4</accession>
<gene>
    <name evidence="3" type="ORF">BALG_02503</name>
</gene>
<keyword evidence="1" id="KW-0812">Transmembrane</keyword>
<feature type="domain" description="Multidrug resistance protein MdtA-like barrel-sandwich hybrid" evidence="2">
    <location>
        <begin position="56"/>
        <end position="247"/>
    </location>
</feature>
<feature type="transmembrane region" description="Helical" evidence="1">
    <location>
        <begin position="12"/>
        <end position="32"/>
    </location>
</feature>
<dbReference type="PANTHER" id="PTHR30386">
    <property type="entry name" value="MEMBRANE FUSION SUBUNIT OF EMRAB-TOLC MULTIDRUG EFFLUX PUMP"/>
    <property type="match status" value="1"/>
</dbReference>
<organism evidence="3">
    <name type="scientific">Brucella pinnipedialis M292/94/1</name>
    <dbReference type="NCBI Taxonomy" id="520462"/>
    <lineage>
        <taxon>Bacteria</taxon>
        <taxon>Pseudomonadati</taxon>
        <taxon>Pseudomonadota</taxon>
        <taxon>Alphaproteobacteria</taxon>
        <taxon>Hyphomicrobiales</taxon>
        <taxon>Brucellaceae</taxon>
        <taxon>Brucella/Ochrobactrum group</taxon>
        <taxon>Brucella</taxon>
    </lineage>
</organism>
<dbReference type="SUPFAM" id="SSF111369">
    <property type="entry name" value="HlyD-like secretion proteins"/>
    <property type="match status" value="3"/>
</dbReference>
<dbReference type="Gene3D" id="1.10.287.470">
    <property type="entry name" value="Helix hairpin bin"/>
    <property type="match status" value="2"/>
</dbReference>
<dbReference type="Gene3D" id="2.40.50.100">
    <property type="match status" value="1"/>
</dbReference>
<dbReference type="PANTHER" id="PTHR30386:SF24">
    <property type="entry name" value="MULTIDRUG RESISTANCE EFFLUX PUMP"/>
    <property type="match status" value="1"/>
</dbReference>
<keyword evidence="1" id="KW-1133">Transmembrane helix</keyword>
<evidence type="ECO:0000259" key="2">
    <source>
        <dbReference type="Pfam" id="PF25917"/>
    </source>
</evidence>
<proteinExistence type="predicted"/>
<dbReference type="Proteomes" id="UP000004659">
    <property type="component" value="Unassembled WGS sequence"/>
</dbReference>
<keyword evidence="1" id="KW-0472">Membrane</keyword>
<name>A0A0E1WWF4_9HYPH</name>
<protein>
    <submittedName>
        <fullName evidence="3">Secretion protein HlyD family protein</fullName>
    </submittedName>
</protein>
<dbReference type="InterPro" id="IPR058625">
    <property type="entry name" value="MdtA-like_BSH"/>
</dbReference>
<dbReference type="Pfam" id="PF25917">
    <property type="entry name" value="BSH_RND"/>
    <property type="match status" value="1"/>
</dbReference>
<dbReference type="EMBL" id="EQ999534">
    <property type="protein sequence ID" value="EEZ29150.1"/>
    <property type="molecule type" value="Genomic_DNA"/>
</dbReference>